<dbReference type="AlphaFoldDB" id="A0A167RFD7"/>
<dbReference type="InterPro" id="IPR001810">
    <property type="entry name" value="F-box_dom"/>
</dbReference>
<gene>
    <name evidence="2" type="ORF">PHYBLDRAFT_73411</name>
</gene>
<proteinExistence type="predicted"/>
<protein>
    <recommendedName>
        <fullName evidence="1">F-box domain-containing protein</fullName>
    </recommendedName>
</protein>
<reference evidence="3" key="1">
    <citation type="submission" date="2015-06" db="EMBL/GenBank/DDBJ databases">
        <title>Expansion of signal transduction pathways in fungi by whole-genome duplication.</title>
        <authorList>
            <consortium name="DOE Joint Genome Institute"/>
            <person name="Corrochano L.M."/>
            <person name="Kuo A."/>
            <person name="Marcet-Houben M."/>
            <person name="Polaino S."/>
            <person name="Salamov A."/>
            <person name="Villalobos J.M."/>
            <person name="Alvarez M.I."/>
            <person name="Avalos J."/>
            <person name="Benito E.P."/>
            <person name="Benoit I."/>
            <person name="Burger G."/>
            <person name="Camino L.P."/>
            <person name="Canovas D."/>
            <person name="Cerda-Olmedo E."/>
            <person name="Cheng J.-F."/>
            <person name="Dominguez A."/>
            <person name="Elias M."/>
            <person name="Eslava A.P."/>
            <person name="Glaser F."/>
            <person name="Grimwood J."/>
            <person name="Gutierrez G."/>
            <person name="Heitman J."/>
            <person name="Henrissat B."/>
            <person name="Iturriaga E.A."/>
            <person name="Lang B.F."/>
            <person name="Lavin J.L."/>
            <person name="Lee S."/>
            <person name="Li W."/>
            <person name="Lindquist E."/>
            <person name="Lopez-Garcia S."/>
            <person name="Luque E.M."/>
            <person name="Marcos A.T."/>
            <person name="Martin J."/>
            <person name="McCluskey K."/>
            <person name="Medina H.R."/>
            <person name="Miralles-Duran A."/>
            <person name="Miyazaki A."/>
            <person name="Munoz-Torres E."/>
            <person name="Oguiza J.A."/>
            <person name="Ohm R."/>
            <person name="Olmedo M."/>
            <person name="Orejas M."/>
            <person name="Ortiz-Castellanos L."/>
            <person name="Pisabarro A.G."/>
            <person name="Rodriguez-Romero J."/>
            <person name="Ruiz-Herrera J."/>
            <person name="Ruiz-Vazquez R."/>
            <person name="Sanz C."/>
            <person name="Schackwitz W."/>
            <person name="Schmutz J."/>
            <person name="Shahriari M."/>
            <person name="Shelest E."/>
            <person name="Silva-Franco F."/>
            <person name="Soanes D."/>
            <person name="Syed K."/>
            <person name="Tagua V.G."/>
            <person name="Talbot N.J."/>
            <person name="Thon M."/>
            <person name="De vries R.P."/>
            <person name="Wiebenga A."/>
            <person name="Yadav J.S."/>
            <person name="Braun E.L."/>
            <person name="Baker S."/>
            <person name="Garre V."/>
            <person name="Horwitz B."/>
            <person name="Torres-Martinez S."/>
            <person name="Idnurm A."/>
            <person name="Herrera-Estrella A."/>
            <person name="Gabaldon T."/>
            <person name="Grigoriev I.V."/>
        </authorList>
    </citation>
    <scope>NUCLEOTIDE SEQUENCE [LARGE SCALE GENOMIC DNA]</scope>
    <source>
        <strain evidence="3">NRRL 1555(-)</strain>
    </source>
</reference>
<dbReference type="SUPFAM" id="SSF81383">
    <property type="entry name" value="F-box domain"/>
    <property type="match status" value="1"/>
</dbReference>
<dbReference type="Proteomes" id="UP000077315">
    <property type="component" value="Unassembled WGS sequence"/>
</dbReference>
<name>A0A167RFD7_PHYB8</name>
<dbReference type="PROSITE" id="PS50181">
    <property type="entry name" value="FBOX"/>
    <property type="match status" value="1"/>
</dbReference>
<accession>A0A167RFD7</accession>
<sequence length="633" mass="74091">MITMTAYELPPEILTQIGDNLSTRDNLSCALTCKRWRSPFEKALWKNTRFYSYYDISKLTESVKVFQHLSLLQSLWVHSLSITRPFSGENLLYKEFYDLLKFFPNLKHLDVPLIFYRAIYTHKNSSDSVWKYLKSLKISYETSKALQPAETLLKVINMCSMLQELIILGRYQKLLIKFGVDDFDSMHQHLQDLSSIKADIDFNSDFSVTLYKIPNTIPAFTMTSPDICLREYDLKTKDEYQNQWNPLWLYYFGYKYPNLRSLKLEVLEIDNGPINSDQRQRIISLFQSNPNAFRRLETFDLTTNEYFEFSDFILMDFIDELKAPLKHLKLRAKPAILDVSRVSRPFSETLESLSFTGYTYGNYARDSTFELSYCYPLLTNLCISGRNVALNLSDLLDKCVALKRLKLCHGKLVIDSNMTNEKSKKQKQQHGLHILILRKYYIPSKAFHYISLRCRGLKHMTLHTLRIKGLICTKTGCLLLDMPHTFLKSLNICQVEYGASYKESQKYDTYLTLVSQLNDAPSSDKKNERVKYEINSKFPVVASHNIDWIYTYLFSSSFTTYNVRTTKLSKRGASIAFEYYRNSWPKMYPRNLNSQLLYDKCSSYMTRACELQKGYGQFRFGKIEFVYIIGPSH</sequence>
<feature type="domain" description="F-box" evidence="1">
    <location>
        <begin position="3"/>
        <end position="48"/>
    </location>
</feature>
<dbReference type="Gene3D" id="1.20.1280.50">
    <property type="match status" value="1"/>
</dbReference>
<evidence type="ECO:0000259" key="1">
    <source>
        <dbReference type="PROSITE" id="PS50181"/>
    </source>
</evidence>
<dbReference type="OrthoDB" id="2253782at2759"/>
<dbReference type="SUPFAM" id="SSF52047">
    <property type="entry name" value="RNI-like"/>
    <property type="match status" value="1"/>
</dbReference>
<dbReference type="Pfam" id="PF12937">
    <property type="entry name" value="F-box-like"/>
    <property type="match status" value="1"/>
</dbReference>
<dbReference type="GeneID" id="29003753"/>
<evidence type="ECO:0000313" key="3">
    <source>
        <dbReference type="Proteomes" id="UP000077315"/>
    </source>
</evidence>
<dbReference type="InParanoid" id="A0A167RFD7"/>
<dbReference type="VEuPathDB" id="FungiDB:PHYBLDRAFT_73411"/>
<dbReference type="SMART" id="SM00256">
    <property type="entry name" value="FBOX"/>
    <property type="match status" value="1"/>
</dbReference>
<keyword evidence="3" id="KW-1185">Reference proteome</keyword>
<dbReference type="EMBL" id="KV440971">
    <property type="protein sequence ID" value="OAD81524.1"/>
    <property type="molecule type" value="Genomic_DNA"/>
</dbReference>
<dbReference type="RefSeq" id="XP_018299564.1">
    <property type="nucleotide sequence ID" value="XM_018442847.1"/>
</dbReference>
<evidence type="ECO:0000313" key="2">
    <source>
        <dbReference type="EMBL" id="OAD81524.1"/>
    </source>
</evidence>
<organism evidence="2 3">
    <name type="scientific">Phycomyces blakesleeanus (strain ATCC 8743b / DSM 1359 / FGSC 10004 / NBRC 33097 / NRRL 1555)</name>
    <dbReference type="NCBI Taxonomy" id="763407"/>
    <lineage>
        <taxon>Eukaryota</taxon>
        <taxon>Fungi</taxon>
        <taxon>Fungi incertae sedis</taxon>
        <taxon>Mucoromycota</taxon>
        <taxon>Mucoromycotina</taxon>
        <taxon>Mucoromycetes</taxon>
        <taxon>Mucorales</taxon>
        <taxon>Phycomycetaceae</taxon>
        <taxon>Phycomyces</taxon>
    </lineage>
</organism>
<dbReference type="InterPro" id="IPR036047">
    <property type="entry name" value="F-box-like_dom_sf"/>
</dbReference>